<keyword evidence="9 11" id="KW-0808">Transferase</keyword>
<evidence type="ECO:0000256" key="6">
    <source>
        <dbReference type="ARBA" id="ARBA00011893"/>
    </source>
</evidence>
<keyword evidence="14" id="KW-1185">Reference proteome</keyword>
<sequence length="198" mass="20536">MSTAEALPPLDELIASLAVDVPDFPEPGVVFRDLTPVFADGPAFRRMVEGLAAPVLVDPRAAAVAHTDDGRPGDPGFDVVVGVEARGFLLAAAVALHAGVGVVPVRKAGKLPRERIAAEYVLEYGTATVEMHTDSLRRGQRVLLVDDVLATGGTLAASVALVEELGGVVTAVSVVVELAALGGRERLAPHAVHTLWTT</sequence>
<comment type="catalytic activity">
    <reaction evidence="1 11">
        <text>AMP + diphosphate = 5-phospho-alpha-D-ribose 1-diphosphate + adenine</text>
        <dbReference type="Rhea" id="RHEA:16609"/>
        <dbReference type="ChEBI" id="CHEBI:16708"/>
        <dbReference type="ChEBI" id="CHEBI:33019"/>
        <dbReference type="ChEBI" id="CHEBI:58017"/>
        <dbReference type="ChEBI" id="CHEBI:456215"/>
        <dbReference type="EC" id="2.4.2.7"/>
    </reaction>
</comment>
<comment type="subunit">
    <text evidence="11">Homodimer.</text>
</comment>
<evidence type="ECO:0000256" key="8">
    <source>
        <dbReference type="ARBA" id="ARBA00022676"/>
    </source>
</evidence>
<evidence type="ECO:0000256" key="4">
    <source>
        <dbReference type="ARBA" id="ARBA00004659"/>
    </source>
</evidence>
<organism evidence="13 14">
    <name type="scientific">Geodermatophilus arenarius</name>
    <dbReference type="NCBI Taxonomy" id="1137990"/>
    <lineage>
        <taxon>Bacteria</taxon>
        <taxon>Bacillati</taxon>
        <taxon>Actinomycetota</taxon>
        <taxon>Actinomycetes</taxon>
        <taxon>Geodermatophilales</taxon>
        <taxon>Geodermatophilaceae</taxon>
        <taxon>Geodermatophilus</taxon>
    </lineage>
</organism>
<keyword evidence="7 11" id="KW-0963">Cytoplasm</keyword>
<dbReference type="InterPro" id="IPR050054">
    <property type="entry name" value="UPRTase/APRTase"/>
</dbReference>
<feature type="domain" description="Phosphoribosyltransferase" evidence="12">
    <location>
        <begin position="77"/>
        <end position="168"/>
    </location>
</feature>
<evidence type="ECO:0000256" key="2">
    <source>
        <dbReference type="ARBA" id="ARBA00003968"/>
    </source>
</evidence>
<dbReference type="InterPro" id="IPR000836">
    <property type="entry name" value="PRTase_dom"/>
</dbReference>
<comment type="function">
    <text evidence="2 11">Catalyzes a salvage reaction resulting in the formation of AMP, that is energically less costly than de novo synthesis.</text>
</comment>
<dbReference type="Pfam" id="PF00156">
    <property type="entry name" value="Pribosyltran"/>
    <property type="match status" value="1"/>
</dbReference>
<evidence type="ECO:0000259" key="12">
    <source>
        <dbReference type="Pfam" id="PF00156"/>
    </source>
</evidence>
<name>A0ABV9LEJ2_9ACTN</name>
<dbReference type="InterPro" id="IPR005764">
    <property type="entry name" value="Ade_phspho_trans"/>
</dbReference>
<evidence type="ECO:0000256" key="7">
    <source>
        <dbReference type="ARBA" id="ARBA00022490"/>
    </source>
</evidence>
<comment type="pathway">
    <text evidence="4 11">Purine metabolism; AMP biosynthesis via salvage pathway; AMP from adenine: step 1/1.</text>
</comment>
<evidence type="ECO:0000256" key="9">
    <source>
        <dbReference type="ARBA" id="ARBA00022679"/>
    </source>
</evidence>
<dbReference type="InterPro" id="IPR029057">
    <property type="entry name" value="PRTase-like"/>
</dbReference>
<comment type="similarity">
    <text evidence="5 11">Belongs to the purine/pyrimidine phosphoribosyltransferase family.</text>
</comment>
<evidence type="ECO:0000256" key="3">
    <source>
        <dbReference type="ARBA" id="ARBA00004496"/>
    </source>
</evidence>
<reference evidence="14" key="1">
    <citation type="journal article" date="2019" name="Int. J. Syst. Evol. Microbiol.">
        <title>The Global Catalogue of Microorganisms (GCM) 10K type strain sequencing project: providing services to taxonomists for standard genome sequencing and annotation.</title>
        <authorList>
            <consortium name="The Broad Institute Genomics Platform"/>
            <consortium name="The Broad Institute Genome Sequencing Center for Infectious Disease"/>
            <person name="Wu L."/>
            <person name="Ma J."/>
        </authorList>
    </citation>
    <scope>NUCLEOTIDE SEQUENCE [LARGE SCALE GENOMIC DNA]</scope>
    <source>
        <strain evidence="14">CCUG 62763</strain>
    </source>
</reference>
<evidence type="ECO:0000256" key="1">
    <source>
        <dbReference type="ARBA" id="ARBA00000868"/>
    </source>
</evidence>
<evidence type="ECO:0000256" key="11">
    <source>
        <dbReference type="HAMAP-Rule" id="MF_00004"/>
    </source>
</evidence>
<dbReference type="NCBIfam" id="NF002636">
    <property type="entry name" value="PRK02304.1-5"/>
    <property type="match status" value="1"/>
</dbReference>
<comment type="subcellular location">
    <subcellularLocation>
        <location evidence="3 11">Cytoplasm</location>
    </subcellularLocation>
</comment>
<dbReference type="EMBL" id="JBHSGR010000003">
    <property type="protein sequence ID" value="MFC4692591.1"/>
    <property type="molecule type" value="Genomic_DNA"/>
</dbReference>
<dbReference type="PANTHER" id="PTHR32315">
    <property type="entry name" value="ADENINE PHOSPHORIBOSYLTRANSFERASE"/>
    <property type="match status" value="1"/>
</dbReference>
<dbReference type="Gene3D" id="3.40.50.2020">
    <property type="match status" value="1"/>
</dbReference>
<dbReference type="PANTHER" id="PTHR32315:SF3">
    <property type="entry name" value="ADENINE PHOSPHORIBOSYLTRANSFERASE"/>
    <property type="match status" value="1"/>
</dbReference>
<gene>
    <name evidence="11" type="primary">apt</name>
    <name evidence="13" type="ORF">ACFO3M_04245</name>
</gene>
<evidence type="ECO:0000256" key="10">
    <source>
        <dbReference type="ARBA" id="ARBA00022726"/>
    </source>
</evidence>
<dbReference type="EC" id="2.4.2.7" evidence="6 11"/>
<keyword evidence="10 11" id="KW-0660">Purine salvage</keyword>
<dbReference type="HAMAP" id="MF_00004">
    <property type="entry name" value="Aden_phosphoribosyltr"/>
    <property type="match status" value="1"/>
</dbReference>
<dbReference type="GO" id="GO:0003999">
    <property type="term" value="F:adenine phosphoribosyltransferase activity"/>
    <property type="evidence" value="ECO:0007669"/>
    <property type="project" value="UniProtKB-EC"/>
</dbReference>
<proteinExistence type="inferred from homology"/>
<comment type="caution">
    <text evidence="13">The sequence shown here is derived from an EMBL/GenBank/DDBJ whole genome shotgun (WGS) entry which is preliminary data.</text>
</comment>
<dbReference type="NCBIfam" id="NF002634">
    <property type="entry name" value="PRK02304.1-3"/>
    <property type="match status" value="1"/>
</dbReference>
<dbReference type="CDD" id="cd06223">
    <property type="entry name" value="PRTases_typeI"/>
    <property type="match status" value="1"/>
</dbReference>
<protein>
    <recommendedName>
        <fullName evidence="6 11">Adenine phosphoribosyltransferase</fullName>
        <shortName evidence="11">APRT</shortName>
        <ecNumber evidence="6 11">2.4.2.7</ecNumber>
    </recommendedName>
</protein>
<evidence type="ECO:0000313" key="13">
    <source>
        <dbReference type="EMBL" id="MFC4692591.1"/>
    </source>
</evidence>
<evidence type="ECO:0000313" key="14">
    <source>
        <dbReference type="Proteomes" id="UP001596025"/>
    </source>
</evidence>
<evidence type="ECO:0000256" key="5">
    <source>
        <dbReference type="ARBA" id="ARBA00008391"/>
    </source>
</evidence>
<dbReference type="RefSeq" id="WP_387986756.1">
    <property type="nucleotide sequence ID" value="NZ_JBHSGR010000003.1"/>
</dbReference>
<dbReference type="SUPFAM" id="SSF53271">
    <property type="entry name" value="PRTase-like"/>
    <property type="match status" value="1"/>
</dbReference>
<dbReference type="Proteomes" id="UP001596025">
    <property type="component" value="Unassembled WGS sequence"/>
</dbReference>
<keyword evidence="8 11" id="KW-0328">Glycosyltransferase</keyword>
<accession>A0ABV9LEJ2</accession>